<protein>
    <submittedName>
        <fullName evidence="1">Uncharacterized protein</fullName>
    </submittedName>
</protein>
<keyword evidence="2" id="KW-1185">Reference proteome</keyword>
<comment type="caution">
    <text evidence="1">The sequence shown here is derived from an EMBL/GenBank/DDBJ whole genome shotgun (WGS) entry which is preliminary data.</text>
</comment>
<evidence type="ECO:0000313" key="1">
    <source>
        <dbReference type="EMBL" id="TCO08363.1"/>
    </source>
</evidence>
<accession>A0A4R2GJ78</accession>
<sequence>MGVLWHTSICASGQDCNPTRNYVYDIEVFYLNEIDNQQPCDIDSLLIIVEGYFNDDLIQIYINGEIYYESNITSDESTGIAETLYVDNYSLVNSVGVSVNKGKMAHLETDNQCKPIGIRFDYVRKVLQVLLYSKAPLYY</sequence>
<evidence type="ECO:0000313" key="2">
    <source>
        <dbReference type="Proteomes" id="UP000295221"/>
    </source>
</evidence>
<organism evidence="1 2">
    <name type="scientific">Natronoflexus pectinivorans</name>
    <dbReference type="NCBI Taxonomy" id="682526"/>
    <lineage>
        <taxon>Bacteria</taxon>
        <taxon>Pseudomonadati</taxon>
        <taxon>Bacteroidota</taxon>
        <taxon>Bacteroidia</taxon>
        <taxon>Marinilabiliales</taxon>
        <taxon>Marinilabiliaceae</taxon>
        <taxon>Natronoflexus</taxon>
    </lineage>
</organism>
<proteinExistence type="predicted"/>
<dbReference type="EMBL" id="SLWK01000005">
    <property type="protein sequence ID" value="TCO08363.1"/>
    <property type="molecule type" value="Genomic_DNA"/>
</dbReference>
<gene>
    <name evidence="1" type="ORF">EV194_105167</name>
</gene>
<dbReference type="Proteomes" id="UP000295221">
    <property type="component" value="Unassembled WGS sequence"/>
</dbReference>
<dbReference type="AlphaFoldDB" id="A0A4R2GJ78"/>
<name>A0A4R2GJ78_9BACT</name>
<reference evidence="1 2" key="1">
    <citation type="submission" date="2019-03" db="EMBL/GenBank/DDBJ databases">
        <title>Genomic Encyclopedia of Type Strains, Phase IV (KMG-IV): sequencing the most valuable type-strain genomes for metagenomic binning, comparative biology and taxonomic classification.</title>
        <authorList>
            <person name="Goeker M."/>
        </authorList>
    </citation>
    <scope>NUCLEOTIDE SEQUENCE [LARGE SCALE GENOMIC DNA]</scope>
    <source>
        <strain evidence="1 2">DSM 24179</strain>
    </source>
</reference>